<dbReference type="PIRSF" id="PIRSF002889">
    <property type="entry name" value="Rod_FlgB"/>
    <property type="match status" value="1"/>
</dbReference>
<protein>
    <recommendedName>
        <fullName evidence="3 6">Flagellar basal body rod protein FlgB</fullName>
    </recommendedName>
</protein>
<keyword evidence="7" id="KW-0282">Flagellum</keyword>
<evidence type="ECO:0000256" key="4">
    <source>
        <dbReference type="ARBA" id="ARBA00023143"/>
    </source>
</evidence>
<keyword evidence="4 6" id="KW-0975">Bacterial flagellum</keyword>
<dbReference type="AlphaFoldDB" id="A0A9D1FGN5"/>
<evidence type="ECO:0000256" key="2">
    <source>
        <dbReference type="ARBA" id="ARBA00009677"/>
    </source>
</evidence>
<keyword evidence="7" id="KW-0969">Cilium</keyword>
<dbReference type="Proteomes" id="UP000886865">
    <property type="component" value="Unassembled WGS sequence"/>
</dbReference>
<reference evidence="7" key="2">
    <citation type="journal article" date="2021" name="PeerJ">
        <title>Extensive microbial diversity within the chicken gut microbiome revealed by metagenomics and culture.</title>
        <authorList>
            <person name="Gilroy R."/>
            <person name="Ravi A."/>
            <person name="Getino M."/>
            <person name="Pursley I."/>
            <person name="Horton D.L."/>
            <person name="Alikhan N.F."/>
            <person name="Baker D."/>
            <person name="Gharbi K."/>
            <person name="Hall N."/>
            <person name="Watson M."/>
            <person name="Adriaenssens E.M."/>
            <person name="Foster-Nyarko E."/>
            <person name="Jarju S."/>
            <person name="Secka A."/>
            <person name="Antonio M."/>
            <person name="Oren A."/>
            <person name="Chaudhuri R.R."/>
            <person name="La Ragione R."/>
            <person name="Hildebrand F."/>
            <person name="Pallen M.J."/>
        </authorList>
    </citation>
    <scope>NUCLEOTIDE SEQUENCE</scope>
    <source>
        <strain evidence="7">CHK152-2871</strain>
    </source>
</reference>
<dbReference type="GO" id="GO:0030694">
    <property type="term" value="C:bacterial-type flagellum basal body, rod"/>
    <property type="evidence" value="ECO:0007669"/>
    <property type="project" value="InterPro"/>
</dbReference>
<evidence type="ECO:0000256" key="3">
    <source>
        <dbReference type="ARBA" id="ARBA00014376"/>
    </source>
</evidence>
<evidence type="ECO:0000313" key="8">
    <source>
        <dbReference type="Proteomes" id="UP000886865"/>
    </source>
</evidence>
<comment type="function">
    <text evidence="5 6">Structural component of flagellum, the bacterial motility apparatus. Part of the rod structure of flagellar basal body.</text>
</comment>
<reference evidence="7" key="1">
    <citation type="submission" date="2020-10" db="EMBL/GenBank/DDBJ databases">
        <authorList>
            <person name="Gilroy R."/>
        </authorList>
    </citation>
    <scope>NUCLEOTIDE SEQUENCE</scope>
    <source>
        <strain evidence="7">CHK152-2871</strain>
    </source>
</reference>
<comment type="similarity">
    <text evidence="2 6">Belongs to the flagella basal body rod proteins family.</text>
</comment>
<dbReference type="EMBL" id="DVJQ01000006">
    <property type="protein sequence ID" value="HIS73511.1"/>
    <property type="molecule type" value="Genomic_DNA"/>
</dbReference>
<name>A0A9D1FGN5_9BACT</name>
<accession>A0A9D1FGN5</accession>
<dbReference type="InterPro" id="IPR006300">
    <property type="entry name" value="FlgB"/>
</dbReference>
<keyword evidence="7" id="KW-0966">Cell projection</keyword>
<proteinExistence type="inferred from homology"/>
<evidence type="ECO:0000313" key="7">
    <source>
        <dbReference type="EMBL" id="HIS73511.1"/>
    </source>
</evidence>
<evidence type="ECO:0000256" key="1">
    <source>
        <dbReference type="ARBA" id="ARBA00004117"/>
    </source>
</evidence>
<evidence type="ECO:0000256" key="5">
    <source>
        <dbReference type="ARBA" id="ARBA00024934"/>
    </source>
</evidence>
<evidence type="ECO:0000256" key="6">
    <source>
        <dbReference type="PIRNR" id="PIRNR002889"/>
    </source>
</evidence>
<comment type="subunit">
    <text evidence="6">The basal body constitutes a major portion of the flagellar organelle and consists of a number of rings mounted on a central rod.</text>
</comment>
<sequence>MDLINNRTREIAALALDGLYQRSRAISANTVNATTPGYQRKDVAFEDQIQEMIEREDLKEQIKAQNSQKIVENPLEALKKQDPAQIAFLRSSVDNGFSPEIIGDYSDPISADGNNVNLEAEMMDEAKTGTQYTILTNLMSRSFQGLQSVIKGQI</sequence>
<gene>
    <name evidence="7" type="primary">flgB</name>
    <name evidence="7" type="ORF">IAA86_00660</name>
</gene>
<dbReference type="GO" id="GO:0071973">
    <property type="term" value="P:bacterial-type flagellum-dependent cell motility"/>
    <property type="evidence" value="ECO:0007669"/>
    <property type="project" value="InterPro"/>
</dbReference>
<comment type="subcellular location">
    <subcellularLocation>
        <location evidence="1 6">Bacterial flagellum basal body</location>
    </subcellularLocation>
</comment>
<organism evidence="7 8">
    <name type="scientific">Candidatus Galligastranaerophilus intestinavium</name>
    <dbReference type="NCBI Taxonomy" id="2840836"/>
    <lineage>
        <taxon>Bacteria</taxon>
        <taxon>Candidatus Galligastranaerophilus</taxon>
    </lineage>
</organism>
<dbReference type="NCBIfam" id="TIGR01396">
    <property type="entry name" value="FlgB"/>
    <property type="match status" value="1"/>
</dbReference>
<comment type="caution">
    <text evidence="7">The sequence shown here is derived from an EMBL/GenBank/DDBJ whole genome shotgun (WGS) entry which is preliminary data.</text>
</comment>